<evidence type="ECO:0000256" key="9">
    <source>
        <dbReference type="SAM" id="Phobius"/>
    </source>
</evidence>
<evidence type="ECO:0000256" key="4">
    <source>
        <dbReference type="ARBA" id="ARBA00022475"/>
    </source>
</evidence>
<dbReference type="PANTHER" id="PTHR32024">
    <property type="entry name" value="TRK SYSTEM POTASSIUM UPTAKE PROTEIN TRKG-RELATED"/>
    <property type="match status" value="1"/>
</dbReference>
<dbReference type="InterPro" id="IPR003445">
    <property type="entry name" value="Cat_transpt"/>
</dbReference>
<feature type="transmembrane region" description="Helical" evidence="9">
    <location>
        <begin position="180"/>
        <end position="199"/>
    </location>
</feature>
<sequence length="482" mass="50857">MIAVARHSAIAAGVMAFFLVIVSLVSLFRNEAGADAFIMTALLTVFGAGAVHLAVRNRGGRMDRRAAYGFLVLMWVGVPVVAALPVAATTSLTPVQAWLETVSAFTTTGAVQIHELENVPRATLAWLLTLQWGGGLLTLVGFVAVLGPAGIGGLPDRSSRAERFGGTEAHDIDDTLRQVLPIYLGATIACALTLFAVGVRGFDALGLAGAALSTGGLLPDADGIPAYGHFSVKVVMMVFMLVGGTSVLWHRLLLTRRFRLAMGQQENIALIAVCLIVGILTAAIHYNTPIGQLSLPLAVTDGLFTAVSLVTTTGAQPYGNAFATLPLAMVLSLVFIGGAAFSTAGGIKMYRAGIMMLQSYLELERLVHPHAVRMRRLGQQSVSLQMMKAIWIMFGIACSTVAAMAAALSPAMPSFSAAFVAVLTALCNIAPVYATAWPDAIGWPEWGTLPAYAQILLAVTMILGRLEILVVLGLANFTLWRR</sequence>
<proteinExistence type="inferred from homology"/>
<evidence type="ECO:0000256" key="6">
    <source>
        <dbReference type="ARBA" id="ARBA00022989"/>
    </source>
</evidence>
<feature type="transmembrane region" description="Helical" evidence="9">
    <location>
        <begin position="415"/>
        <end position="434"/>
    </location>
</feature>
<keyword evidence="5 9" id="KW-0812">Transmembrane</keyword>
<accession>A0A6P1YRU2</accession>
<evidence type="ECO:0000313" key="10">
    <source>
        <dbReference type="EMBL" id="QIB35725.1"/>
    </source>
</evidence>
<comment type="similarity">
    <text evidence="2">Belongs to the TrkH potassium transport family.</text>
</comment>
<organism evidence="10 11">
    <name type="scientific">Ancylobacter pratisalsi</name>
    <dbReference type="NCBI Taxonomy" id="1745854"/>
    <lineage>
        <taxon>Bacteria</taxon>
        <taxon>Pseudomonadati</taxon>
        <taxon>Pseudomonadota</taxon>
        <taxon>Alphaproteobacteria</taxon>
        <taxon>Hyphomicrobiales</taxon>
        <taxon>Xanthobacteraceae</taxon>
        <taxon>Ancylobacter</taxon>
    </lineage>
</organism>
<keyword evidence="3" id="KW-0813">Transport</keyword>
<feature type="transmembrane region" description="Helical" evidence="9">
    <location>
        <begin position="268"/>
        <end position="287"/>
    </location>
</feature>
<gene>
    <name evidence="10" type="ORF">G3A50_19925</name>
</gene>
<name>A0A6P1YRU2_9HYPH</name>
<dbReference type="PANTHER" id="PTHR32024:SF2">
    <property type="entry name" value="TRK SYSTEM POTASSIUM UPTAKE PROTEIN TRKG-RELATED"/>
    <property type="match status" value="1"/>
</dbReference>
<dbReference type="RefSeq" id="WP_163076864.1">
    <property type="nucleotide sequence ID" value="NZ_CP048630.1"/>
</dbReference>
<comment type="subcellular location">
    <subcellularLocation>
        <location evidence="1">Cell membrane</location>
        <topology evidence="1">Multi-pass membrane protein</topology>
    </subcellularLocation>
</comment>
<feature type="transmembrane region" description="Helical" evidence="9">
    <location>
        <begin position="389"/>
        <end position="408"/>
    </location>
</feature>
<evidence type="ECO:0000256" key="2">
    <source>
        <dbReference type="ARBA" id="ARBA00009137"/>
    </source>
</evidence>
<evidence type="ECO:0000256" key="7">
    <source>
        <dbReference type="ARBA" id="ARBA00023065"/>
    </source>
</evidence>
<evidence type="ECO:0000256" key="5">
    <source>
        <dbReference type="ARBA" id="ARBA00022692"/>
    </source>
</evidence>
<reference evidence="10 11" key="1">
    <citation type="submission" date="2020-02" db="EMBL/GenBank/DDBJ databases">
        <authorList>
            <person name="Li G."/>
        </authorList>
    </citation>
    <scope>NUCLEOTIDE SEQUENCE [LARGE SCALE GENOMIC DNA]</scope>
    <source>
        <strain evidence="10 11">DSM 102029</strain>
    </source>
</reference>
<feature type="transmembrane region" description="Helical" evidence="9">
    <location>
        <begin position="293"/>
        <end position="315"/>
    </location>
</feature>
<feature type="transmembrane region" description="Helical" evidence="9">
    <location>
        <begin position="132"/>
        <end position="154"/>
    </location>
</feature>
<dbReference type="Proteomes" id="UP000464751">
    <property type="component" value="Chromosome"/>
</dbReference>
<evidence type="ECO:0000256" key="3">
    <source>
        <dbReference type="ARBA" id="ARBA00022448"/>
    </source>
</evidence>
<dbReference type="Pfam" id="PF02386">
    <property type="entry name" value="TrkH"/>
    <property type="match status" value="1"/>
</dbReference>
<feature type="transmembrane region" description="Helical" evidence="9">
    <location>
        <begin position="454"/>
        <end position="479"/>
    </location>
</feature>
<dbReference type="AlphaFoldDB" id="A0A6P1YRU2"/>
<feature type="transmembrane region" description="Helical" evidence="9">
    <location>
        <begin position="9"/>
        <end position="28"/>
    </location>
</feature>
<feature type="transmembrane region" description="Helical" evidence="9">
    <location>
        <begin position="34"/>
        <end position="55"/>
    </location>
</feature>
<feature type="transmembrane region" description="Helical" evidence="9">
    <location>
        <begin position="327"/>
        <end position="347"/>
    </location>
</feature>
<protein>
    <submittedName>
        <fullName evidence="10">TrkH family potassium uptake protein</fullName>
    </submittedName>
</protein>
<keyword evidence="4" id="KW-1003">Cell membrane</keyword>
<feature type="transmembrane region" description="Helical" evidence="9">
    <location>
        <begin position="67"/>
        <end position="88"/>
    </location>
</feature>
<keyword evidence="11" id="KW-1185">Reference proteome</keyword>
<keyword evidence="8 9" id="KW-0472">Membrane</keyword>
<evidence type="ECO:0000313" key="11">
    <source>
        <dbReference type="Proteomes" id="UP000464751"/>
    </source>
</evidence>
<evidence type="ECO:0000256" key="8">
    <source>
        <dbReference type="ARBA" id="ARBA00023136"/>
    </source>
</evidence>
<dbReference type="KEGG" id="apra:G3A50_19925"/>
<dbReference type="EMBL" id="CP048630">
    <property type="protein sequence ID" value="QIB35725.1"/>
    <property type="molecule type" value="Genomic_DNA"/>
</dbReference>
<dbReference type="GO" id="GO:0005886">
    <property type="term" value="C:plasma membrane"/>
    <property type="evidence" value="ECO:0007669"/>
    <property type="project" value="UniProtKB-SubCell"/>
</dbReference>
<dbReference type="GO" id="GO:0008324">
    <property type="term" value="F:monoatomic cation transmembrane transporter activity"/>
    <property type="evidence" value="ECO:0007669"/>
    <property type="project" value="InterPro"/>
</dbReference>
<feature type="transmembrane region" description="Helical" evidence="9">
    <location>
        <begin position="226"/>
        <end position="248"/>
    </location>
</feature>
<keyword evidence="6 9" id="KW-1133">Transmembrane helix</keyword>
<keyword evidence="7" id="KW-0406">Ion transport</keyword>
<dbReference type="GO" id="GO:0030001">
    <property type="term" value="P:metal ion transport"/>
    <property type="evidence" value="ECO:0007669"/>
    <property type="project" value="UniProtKB-ARBA"/>
</dbReference>
<evidence type="ECO:0000256" key="1">
    <source>
        <dbReference type="ARBA" id="ARBA00004651"/>
    </source>
</evidence>